<organism evidence="3 4">
    <name type="scientific">Clavibacter michiganensis subsp. michiganensis (strain NCPPB 382)</name>
    <dbReference type="NCBI Taxonomy" id="443906"/>
    <lineage>
        <taxon>Bacteria</taxon>
        <taxon>Bacillati</taxon>
        <taxon>Actinomycetota</taxon>
        <taxon>Actinomycetes</taxon>
        <taxon>Micrococcales</taxon>
        <taxon>Microbacteriaceae</taxon>
        <taxon>Clavibacter</taxon>
    </lineage>
</organism>
<gene>
    <name evidence="3" type="ordered locus">CMM_1226</name>
</gene>
<dbReference type="HOGENOM" id="CLU_1105615_0_0_11"/>
<protein>
    <recommendedName>
        <fullName evidence="5">Integral membrane protein</fullName>
    </recommendedName>
</protein>
<evidence type="ECO:0000256" key="1">
    <source>
        <dbReference type="SAM" id="Phobius"/>
    </source>
</evidence>
<evidence type="ECO:0000256" key="2">
    <source>
        <dbReference type="SAM" id="SignalP"/>
    </source>
</evidence>
<dbReference type="EMBL" id="AM711867">
    <property type="protein sequence ID" value="CAN01270.1"/>
    <property type="molecule type" value="Genomic_DNA"/>
</dbReference>
<feature type="signal peptide" evidence="2">
    <location>
        <begin position="1"/>
        <end position="44"/>
    </location>
</feature>
<dbReference type="AlphaFoldDB" id="A5CQB7"/>
<dbReference type="Proteomes" id="UP000001564">
    <property type="component" value="Chromosome"/>
</dbReference>
<keyword evidence="2" id="KW-0732">Signal</keyword>
<sequence>MRYCWAMSLIERPLPIPAHRRASAAWRVIAAALLAASAALQLHASTARWITAAASWDDPEAGVQDGRFDHSFPSRDWVPLGDAAETHGVGMLLLALAVLAVARAVRITGATGALGVALVAGSFTAIGTNALVAGLTGTATPLGDAYLPLHLLGLAGAAVVAVAVRRGRAPGGTAWDALGAVLILSNGLIGQLLALLAIAPAIWGGSYSDTPIHTESVVATSTACAAVAMLIAAVLARHRGHVPAPDLVPAA</sequence>
<keyword evidence="1" id="KW-1133">Transmembrane helix</keyword>
<evidence type="ECO:0000313" key="3">
    <source>
        <dbReference type="EMBL" id="CAN01270.1"/>
    </source>
</evidence>
<dbReference type="eggNOG" id="ENOG502ZJPG">
    <property type="taxonomic scope" value="Bacteria"/>
</dbReference>
<feature type="chain" id="PRO_5038936003" description="Integral membrane protein" evidence="2">
    <location>
        <begin position="45"/>
        <end position="251"/>
    </location>
</feature>
<name>A5CQB7_CLAM3</name>
<feature type="transmembrane region" description="Helical" evidence="1">
    <location>
        <begin position="177"/>
        <end position="204"/>
    </location>
</feature>
<keyword evidence="1" id="KW-0472">Membrane</keyword>
<keyword evidence="1" id="KW-0812">Transmembrane</keyword>
<feature type="transmembrane region" description="Helical" evidence="1">
    <location>
        <begin position="145"/>
        <end position="165"/>
    </location>
</feature>
<dbReference type="KEGG" id="cmi:CMM_1226"/>
<evidence type="ECO:0000313" key="4">
    <source>
        <dbReference type="Proteomes" id="UP000001564"/>
    </source>
</evidence>
<proteinExistence type="predicted"/>
<reference evidence="3 4" key="1">
    <citation type="journal article" date="2008" name="J. Bacteriol.">
        <title>The genome sequence of the tomato-pathogenic actinomycete Clavibacter michiganensis subsp. michiganensis NCPPB382 reveals a large island involved in pathogenicity.</title>
        <authorList>
            <person name="Gartemann K.H."/>
            <person name="Abt B."/>
            <person name="Bekel T."/>
            <person name="Burger A."/>
            <person name="Engemann J."/>
            <person name="Flugel M."/>
            <person name="Gaigalat L."/>
            <person name="Goesmann A."/>
            <person name="Grafen I."/>
            <person name="Kalinowski J."/>
            <person name="Kaup O."/>
            <person name="Kirchner O."/>
            <person name="Krause L."/>
            <person name="Linke B."/>
            <person name="McHardy A."/>
            <person name="Meyer F."/>
            <person name="Pohle S."/>
            <person name="Ruckert C."/>
            <person name="Schneiker S."/>
            <person name="Zellermann E.M."/>
            <person name="Puhler A."/>
            <person name="Eichenlaub R."/>
            <person name="Kaiser O."/>
            <person name="Bartels D."/>
        </authorList>
    </citation>
    <scope>NUCLEOTIDE SEQUENCE [LARGE SCALE GENOMIC DNA]</scope>
    <source>
        <strain evidence="3 4">NCPPB 382</strain>
    </source>
</reference>
<feature type="transmembrane region" description="Helical" evidence="1">
    <location>
        <begin position="216"/>
        <end position="236"/>
    </location>
</feature>
<feature type="transmembrane region" description="Helical" evidence="1">
    <location>
        <begin position="112"/>
        <end position="133"/>
    </location>
</feature>
<keyword evidence="4" id="KW-1185">Reference proteome</keyword>
<accession>A5CQB7</accession>
<evidence type="ECO:0008006" key="5">
    <source>
        <dbReference type="Google" id="ProtNLM"/>
    </source>
</evidence>
<feature type="transmembrane region" description="Helical" evidence="1">
    <location>
        <begin position="87"/>
        <end position="105"/>
    </location>
</feature>